<organism evidence="2 3">
    <name type="scientific">Bilifractor porci</name>
    <dbReference type="NCBI Taxonomy" id="2606636"/>
    <lineage>
        <taxon>Bacteria</taxon>
        <taxon>Bacillati</taxon>
        <taxon>Bacillota</taxon>
        <taxon>Clostridia</taxon>
        <taxon>Lachnospirales</taxon>
        <taxon>Lachnospiraceae</taxon>
        <taxon>Bilifractor</taxon>
    </lineage>
</organism>
<accession>A0A7X2TNM4</accession>
<dbReference type="InterPro" id="IPR051404">
    <property type="entry name" value="TA_system_antitoxin"/>
</dbReference>
<dbReference type="PANTHER" id="PTHR34504">
    <property type="entry name" value="ANTITOXIN HICB"/>
    <property type="match status" value="1"/>
</dbReference>
<feature type="domain" description="HicB-like antitoxin of toxin-antitoxin system" evidence="1">
    <location>
        <begin position="6"/>
        <end position="104"/>
    </location>
</feature>
<dbReference type="Pfam" id="PF15919">
    <property type="entry name" value="HicB_lk_antitox"/>
    <property type="match status" value="1"/>
</dbReference>
<proteinExistence type="predicted"/>
<dbReference type="InterPro" id="IPR031807">
    <property type="entry name" value="HicB-like"/>
</dbReference>
<dbReference type="Gene3D" id="3.30.160.250">
    <property type="match status" value="1"/>
</dbReference>
<evidence type="ECO:0000313" key="2">
    <source>
        <dbReference type="EMBL" id="MST81113.1"/>
    </source>
</evidence>
<dbReference type="EMBL" id="VUMV01000001">
    <property type="protein sequence ID" value="MST81113.1"/>
    <property type="molecule type" value="Genomic_DNA"/>
</dbReference>
<dbReference type="RefSeq" id="WP_154456908.1">
    <property type="nucleotide sequence ID" value="NZ_VUMV01000001.1"/>
</dbReference>
<comment type="caution">
    <text evidence="2">The sequence shown here is derived from an EMBL/GenBank/DDBJ whole genome shotgun (WGS) entry which is preliminary data.</text>
</comment>
<keyword evidence="3" id="KW-1185">Reference proteome</keyword>
<protein>
    <submittedName>
        <fullName evidence="2">Type II toxin-antitoxin system HicB family antitoxin</fullName>
    </submittedName>
</protein>
<gene>
    <name evidence="2" type="ORF">FYJ60_02030</name>
</gene>
<dbReference type="Proteomes" id="UP000466864">
    <property type="component" value="Unassembled WGS sequence"/>
</dbReference>
<evidence type="ECO:0000259" key="1">
    <source>
        <dbReference type="Pfam" id="PF15919"/>
    </source>
</evidence>
<sequence>MAKYAYPAVFTPEKDGGYSVYFPDIAGCYTQGDNMADAIFMAEDALELMLYEYEEGNKEMPKPSDLQKIKSNEGEIVSYVSADTLKYRKMFNNKAVKKTLSIPEWMNEAAMRENINFSQVLQDALVQRLNLG</sequence>
<reference evidence="2 3" key="1">
    <citation type="submission" date="2019-08" db="EMBL/GenBank/DDBJ databases">
        <title>In-depth cultivation of the pig gut microbiome towards novel bacterial diversity and tailored functional studies.</title>
        <authorList>
            <person name="Wylensek D."/>
            <person name="Hitch T.C.A."/>
            <person name="Clavel T."/>
        </authorList>
    </citation>
    <scope>NUCLEOTIDE SEQUENCE [LARGE SCALE GENOMIC DNA]</scope>
    <source>
        <strain evidence="2 3">Oil+RF-744-WCA-WT-13</strain>
    </source>
</reference>
<dbReference type="AlphaFoldDB" id="A0A7X2TNM4"/>
<dbReference type="SUPFAM" id="SSF143100">
    <property type="entry name" value="TTHA1013/TTHA0281-like"/>
    <property type="match status" value="1"/>
</dbReference>
<evidence type="ECO:0000313" key="3">
    <source>
        <dbReference type="Proteomes" id="UP000466864"/>
    </source>
</evidence>
<dbReference type="InterPro" id="IPR035069">
    <property type="entry name" value="TTHA1013/TTHA0281-like"/>
</dbReference>
<dbReference type="PANTHER" id="PTHR34504:SF4">
    <property type="entry name" value="ANTITOXIN HICB"/>
    <property type="match status" value="1"/>
</dbReference>
<name>A0A7X2TNM4_9FIRM</name>